<evidence type="ECO:0000256" key="1">
    <source>
        <dbReference type="ARBA" id="ARBA00000830"/>
    </source>
</evidence>
<evidence type="ECO:0000313" key="6">
    <source>
        <dbReference type="Proteomes" id="UP000477980"/>
    </source>
</evidence>
<dbReference type="GO" id="GO:0006281">
    <property type="term" value="P:DNA repair"/>
    <property type="evidence" value="ECO:0007669"/>
    <property type="project" value="TreeGrafter"/>
</dbReference>
<organism evidence="5 6">
    <name type="scientific">Segatella copri</name>
    <dbReference type="NCBI Taxonomy" id="165179"/>
    <lineage>
        <taxon>Bacteria</taxon>
        <taxon>Pseudomonadati</taxon>
        <taxon>Bacteroidota</taxon>
        <taxon>Bacteroidia</taxon>
        <taxon>Bacteroidales</taxon>
        <taxon>Prevotellaceae</taxon>
        <taxon>Segatella</taxon>
    </lineage>
</organism>
<dbReference type="PANTHER" id="PTHR43434:SF1">
    <property type="entry name" value="PHOSPHOGLYCOLATE PHOSPHATASE"/>
    <property type="match status" value="1"/>
</dbReference>
<evidence type="ECO:0000256" key="4">
    <source>
        <dbReference type="ARBA" id="ARBA00013078"/>
    </source>
</evidence>
<dbReference type="Gene3D" id="3.40.50.1000">
    <property type="entry name" value="HAD superfamily/HAD-like"/>
    <property type="match status" value="1"/>
</dbReference>
<dbReference type="InterPro" id="IPR023198">
    <property type="entry name" value="PGP-like_dom2"/>
</dbReference>
<evidence type="ECO:0000256" key="3">
    <source>
        <dbReference type="ARBA" id="ARBA00006171"/>
    </source>
</evidence>
<dbReference type="InterPro" id="IPR050155">
    <property type="entry name" value="HAD-like_hydrolase_sf"/>
</dbReference>
<dbReference type="EMBL" id="VZAH01000028">
    <property type="protein sequence ID" value="MQP13357.1"/>
    <property type="molecule type" value="Genomic_DNA"/>
</dbReference>
<proteinExistence type="inferred from homology"/>
<dbReference type="NCBIfam" id="TIGR01509">
    <property type="entry name" value="HAD-SF-IA-v3"/>
    <property type="match status" value="1"/>
</dbReference>
<keyword evidence="5" id="KW-0378">Hydrolase</keyword>
<dbReference type="InterPro" id="IPR006439">
    <property type="entry name" value="HAD-SF_hydro_IA"/>
</dbReference>
<dbReference type="SFLD" id="SFLDS00003">
    <property type="entry name" value="Haloacid_Dehalogenase"/>
    <property type="match status" value="1"/>
</dbReference>
<sequence length="249" mass="27896">MWPVTISSRRFVGNLLCSFSYYPYLCARLSKQGKKNKKIMKYIIFDFDGTIGDSQSLIVKTLQDTMRARKLEVKSEEACAKTIGLRLDEAFVSLFGMSAEEGMECAATYREIFLDNKKTMIVQPFPHVIETLRELHRQGFILGMASSRNHCSLDGYVKQMQLEDIFSSIVAGDDVEHAKPAPDMVFKALKEMKGTADETLVVGDMTFDVDMAHHAGCKACAVTYGNGTREQLASAEFIIDDFAELLELV</sequence>
<dbReference type="InterPro" id="IPR041492">
    <property type="entry name" value="HAD_2"/>
</dbReference>
<dbReference type="OrthoDB" id="1315649at2"/>
<evidence type="ECO:0000256" key="2">
    <source>
        <dbReference type="ARBA" id="ARBA00004818"/>
    </source>
</evidence>
<dbReference type="EC" id="3.1.3.18" evidence="4"/>
<dbReference type="Pfam" id="PF13419">
    <property type="entry name" value="HAD_2"/>
    <property type="match status" value="1"/>
</dbReference>
<dbReference type="InterPro" id="IPR036412">
    <property type="entry name" value="HAD-like_sf"/>
</dbReference>
<accession>A0A6G1VIN0</accession>
<comment type="pathway">
    <text evidence="2">Organic acid metabolism; glycolate biosynthesis; glycolate from 2-phosphoglycolate: step 1/1.</text>
</comment>
<dbReference type="SFLD" id="SFLDG01135">
    <property type="entry name" value="C1.5.6:_HAD__Beta-PGM__Phospha"/>
    <property type="match status" value="1"/>
</dbReference>
<dbReference type="SFLD" id="SFLDG01129">
    <property type="entry name" value="C1.5:_HAD__Beta-PGM__Phosphata"/>
    <property type="match status" value="1"/>
</dbReference>
<dbReference type="PANTHER" id="PTHR43434">
    <property type="entry name" value="PHOSPHOGLYCOLATE PHOSPHATASE"/>
    <property type="match status" value="1"/>
</dbReference>
<comment type="similarity">
    <text evidence="3">Belongs to the HAD-like hydrolase superfamily. CbbY/CbbZ/Gph/YieH family.</text>
</comment>
<dbReference type="GO" id="GO:0005829">
    <property type="term" value="C:cytosol"/>
    <property type="evidence" value="ECO:0007669"/>
    <property type="project" value="TreeGrafter"/>
</dbReference>
<gene>
    <name evidence="5" type="ORF">F7D25_02785</name>
</gene>
<protein>
    <recommendedName>
        <fullName evidence="4">phosphoglycolate phosphatase</fullName>
        <ecNumber evidence="4">3.1.3.18</ecNumber>
    </recommendedName>
</protein>
<dbReference type="Gene3D" id="1.10.150.240">
    <property type="entry name" value="Putative phosphatase, domain 2"/>
    <property type="match status" value="1"/>
</dbReference>
<reference evidence="5 6" key="1">
    <citation type="submission" date="2019-09" db="EMBL/GenBank/DDBJ databases">
        <title>Distinct polysaccharide growth profiles of human intestinal Prevotella copri isolates.</title>
        <authorList>
            <person name="Fehlner-Peach H."/>
            <person name="Magnabosco C."/>
            <person name="Raghavan V."/>
            <person name="Scher J.U."/>
            <person name="Tett A."/>
            <person name="Cox L.M."/>
            <person name="Gottsegen C."/>
            <person name="Watters A."/>
            <person name="Wiltshire- Gordon J.D."/>
            <person name="Segata N."/>
            <person name="Bonneau R."/>
            <person name="Littman D.R."/>
        </authorList>
    </citation>
    <scope>NUCLEOTIDE SEQUENCE [LARGE SCALE GENOMIC DNA]</scope>
    <source>
        <strain evidence="6">iAA917</strain>
    </source>
</reference>
<dbReference type="GO" id="GO:0008967">
    <property type="term" value="F:phosphoglycolate phosphatase activity"/>
    <property type="evidence" value="ECO:0007669"/>
    <property type="project" value="UniProtKB-EC"/>
</dbReference>
<dbReference type="NCBIfam" id="TIGR01549">
    <property type="entry name" value="HAD-SF-IA-v1"/>
    <property type="match status" value="1"/>
</dbReference>
<comment type="catalytic activity">
    <reaction evidence="1">
        <text>2-phosphoglycolate + H2O = glycolate + phosphate</text>
        <dbReference type="Rhea" id="RHEA:14369"/>
        <dbReference type="ChEBI" id="CHEBI:15377"/>
        <dbReference type="ChEBI" id="CHEBI:29805"/>
        <dbReference type="ChEBI" id="CHEBI:43474"/>
        <dbReference type="ChEBI" id="CHEBI:58033"/>
        <dbReference type="EC" id="3.1.3.18"/>
    </reaction>
</comment>
<evidence type="ECO:0000313" key="5">
    <source>
        <dbReference type="EMBL" id="MQP13357.1"/>
    </source>
</evidence>
<dbReference type="SUPFAM" id="SSF56784">
    <property type="entry name" value="HAD-like"/>
    <property type="match status" value="1"/>
</dbReference>
<dbReference type="InterPro" id="IPR023214">
    <property type="entry name" value="HAD_sf"/>
</dbReference>
<comment type="caution">
    <text evidence="5">The sequence shown here is derived from an EMBL/GenBank/DDBJ whole genome shotgun (WGS) entry which is preliminary data.</text>
</comment>
<dbReference type="Proteomes" id="UP000477980">
    <property type="component" value="Unassembled WGS sequence"/>
</dbReference>
<dbReference type="AlphaFoldDB" id="A0A6G1VIN0"/>
<name>A0A6G1VIN0_9BACT</name>